<dbReference type="AlphaFoldDB" id="A1WEK4"/>
<keyword evidence="6" id="KW-1185">Reference proteome</keyword>
<dbReference type="SMART" id="SM00344">
    <property type="entry name" value="HTH_ASNC"/>
    <property type="match status" value="1"/>
</dbReference>
<dbReference type="InterPro" id="IPR011008">
    <property type="entry name" value="Dimeric_a/b-barrel"/>
</dbReference>
<dbReference type="Gene3D" id="3.30.70.920">
    <property type="match status" value="1"/>
</dbReference>
<dbReference type="InterPro" id="IPR019888">
    <property type="entry name" value="Tscrpt_reg_AsnC-like"/>
</dbReference>
<feature type="domain" description="HTH asnC-type" evidence="4">
    <location>
        <begin position="24"/>
        <end position="86"/>
    </location>
</feature>
<keyword evidence="1" id="KW-0805">Transcription regulation</keyword>
<evidence type="ECO:0000313" key="6">
    <source>
        <dbReference type="Proteomes" id="UP000000374"/>
    </source>
</evidence>
<dbReference type="GO" id="GO:0005829">
    <property type="term" value="C:cytosol"/>
    <property type="evidence" value="ECO:0007669"/>
    <property type="project" value="TreeGrafter"/>
</dbReference>
<dbReference type="EMBL" id="CP000542">
    <property type="protein sequence ID" value="ABM56061.1"/>
    <property type="molecule type" value="Genomic_DNA"/>
</dbReference>
<dbReference type="GO" id="GO:0043200">
    <property type="term" value="P:response to amino acid"/>
    <property type="evidence" value="ECO:0007669"/>
    <property type="project" value="TreeGrafter"/>
</dbReference>
<dbReference type="SUPFAM" id="SSF54909">
    <property type="entry name" value="Dimeric alpha+beta barrel"/>
    <property type="match status" value="1"/>
</dbReference>
<dbReference type="eggNOG" id="COG1522">
    <property type="taxonomic scope" value="Bacteria"/>
</dbReference>
<proteinExistence type="predicted"/>
<dbReference type="GO" id="GO:0043565">
    <property type="term" value="F:sequence-specific DNA binding"/>
    <property type="evidence" value="ECO:0007669"/>
    <property type="project" value="InterPro"/>
</dbReference>
<evidence type="ECO:0000313" key="5">
    <source>
        <dbReference type="EMBL" id="ABM56061.1"/>
    </source>
</evidence>
<sequence length="169" mass="18044">MLVVTASVMAVITFSSTTPMTAPLDDTDRQLLSLLQANAREGTATLARRLGLARTTVVARIARLERSGVVAGYGVRLGARLDAGTVRAWCSISVLPKTAPAVLRALQAMAEVEEVSAVSGPFDYLVFLRCASHEQLDALLDRVGQLDGVHQTQTSIVLSRKIDRRSVGA</sequence>
<protein>
    <submittedName>
        <fullName evidence="5">Transcriptional regulator, AsnC family</fullName>
    </submittedName>
</protein>
<dbReference type="PANTHER" id="PTHR30154">
    <property type="entry name" value="LEUCINE-RESPONSIVE REGULATORY PROTEIN"/>
    <property type="match status" value="1"/>
</dbReference>
<name>A1WEK4_VEREI</name>
<dbReference type="KEGG" id="vei:Veis_0270"/>
<dbReference type="STRING" id="391735.Veis_0270"/>
<dbReference type="InterPro" id="IPR036390">
    <property type="entry name" value="WH_DNA-bd_sf"/>
</dbReference>
<dbReference type="InterPro" id="IPR019887">
    <property type="entry name" value="Tscrpt_reg_AsnC/Lrp_C"/>
</dbReference>
<dbReference type="PANTHER" id="PTHR30154:SF53">
    <property type="entry name" value="HTH-TYPE TRANSCRIPTIONAL REGULATOR LRPC"/>
    <property type="match status" value="1"/>
</dbReference>
<dbReference type="SUPFAM" id="SSF46785">
    <property type="entry name" value="Winged helix' DNA-binding domain"/>
    <property type="match status" value="1"/>
</dbReference>
<dbReference type="Pfam" id="PF13404">
    <property type="entry name" value="HTH_AsnC-type"/>
    <property type="match status" value="1"/>
</dbReference>
<dbReference type="Proteomes" id="UP000000374">
    <property type="component" value="Chromosome"/>
</dbReference>
<dbReference type="Gene3D" id="1.10.10.10">
    <property type="entry name" value="Winged helix-like DNA-binding domain superfamily/Winged helix DNA-binding domain"/>
    <property type="match status" value="1"/>
</dbReference>
<reference evidence="6" key="1">
    <citation type="submission" date="2006-12" db="EMBL/GenBank/DDBJ databases">
        <title>Complete sequence of chromosome 1 of Verminephrobacter eiseniae EF01-2.</title>
        <authorList>
            <person name="Copeland A."/>
            <person name="Lucas S."/>
            <person name="Lapidus A."/>
            <person name="Barry K."/>
            <person name="Detter J.C."/>
            <person name="Glavina del Rio T."/>
            <person name="Dalin E."/>
            <person name="Tice H."/>
            <person name="Pitluck S."/>
            <person name="Chertkov O."/>
            <person name="Brettin T."/>
            <person name="Bruce D."/>
            <person name="Han C."/>
            <person name="Tapia R."/>
            <person name="Gilna P."/>
            <person name="Schmutz J."/>
            <person name="Larimer F."/>
            <person name="Land M."/>
            <person name="Hauser L."/>
            <person name="Kyrpides N."/>
            <person name="Kim E."/>
            <person name="Stahl D."/>
            <person name="Richardson P."/>
        </authorList>
    </citation>
    <scope>NUCLEOTIDE SEQUENCE [LARGE SCALE GENOMIC DNA]</scope>
    <source>
        <strain evidence="6">EF01-2</strain>
    </source>
</reference>
<evidence type="ECO:0000256" key="2">
    <source>
        <dbReference type="ARBA" id="ARBA00023125"/>
    </source>
</evidence>
<dbReference type="InterPro" id="IPR000485">
    <property type="entry name" value="AsnC-type_HTH_dom"/>
</dbReference>
<evidence type="ECO:0000256" key="1">
    <source>
        <dbReference type="ARBA" id="ARBA00023015"/>
    </source>
</evidence>
<evidence type="ECO:0000259" key="4">
    <source>
        <dbReference type="PROSITE" id="PS50956"/>
    </source>
</evidence>
<keyword evidence="2" id="KW-0238">DNA-binding</keyword>
<keyword evidence="3" id="KW-0804">Transcription</keyword>
<dbReference type="PROSITE" id="PS50956">
    <property type="entry name" value="HTH_ASNC_2"/>
    <property type="match status" value="1"/>
</dbReference>
<dbReference type="HOGENOM" id="CLU_091233_5_3_4"/>
<evidence type="ECO:0000256" key="3">
    <source>
        <dbReference type="ARBA" id="ARBA00023163"/>
    </source>
</evidence>
<organism evidence="5 6">
    <name type="scientific">Verminephrobacter eiseniae (strain EF01-2)</name>
    <dbReference type="NCBI Taxonomy" id="391735"/>
    <lineage>
        <taxon>Bacteria</taxon>
        <taxon>Pseudomonadati</taxon>
        <taxon>Pseudomonadota</taxon>
        <taxon>Betaproteobacteria</taxon>
        <taxon>Burkholderiales</taxon>
        <taxon>Comamonadaceae</taxon>
        <taxon>Verminephrobacter</taxon>
    </lineage>
</organism>
<gene>
    <name evidence="5" type="ordered locus">Veis_0270</name>
</gene>
<dbReference type="PRINTS" id="PR00033">
    <property type="entry name" value="HTHASNC"/>
</dbReference>
<dbReference type="Pfam" id="PF01037">
    <property type="entry name" value="AsnC_trans_reg"/>
    <property type="match status" value="1"/>
</dbReference>
<accession>A1WEK4</accession>
<dbReference type="InterPro" id="IPR036388">
    <property type="entry name" value="WH-like_DNA-bd_sf"/>
</dbReference>